<organism evidence="6 7">
    <name type="scientific">Furfurilactobacillus milii</name>
    <dbReference type="NCBI Taxonomy" id="2888272"/>
    <lineage>
        <taxon>Bacteria</taxon>
        <taxon>Bacillati</taxon>
        <taxon>Bacillota</taxon>
        <taxon>Bacilli</taxon>
        <taxon>Lactobacillales</taxon>
        <taxon>Lactobacillaceae</taxon>
        <taxon>Furfurilactobacillus</taxon>
    </lineage>
</organism>
<dbReference type="GO" id="GO:0016757">
    <property type="term" value="F:glycosyltransferase activity"/>
    <property type="evidence" value="ECO:0007669"/>
    <property type="project" value="UniProtKB-KW"/>
</dbReference>
<reference evidence="6 7" key="1">
    <citation type="journal article" date="2019" name="Appl. Environ. Microbiol.">
        <title>Genetic determinants of hydroxycinnamic acid metabolism in heterofermentative lactobacilli.</title>
        <authorList>
            <person name="Gaur G."/>
            <person name="Oh J.H."/>
            <person name="Filannino P."/>
            <person name="Gobbetti M."/>
            <person name="van Pijkeren J.P."/>
            <person name="Ganzle M.G."/>
        </authorList>
    </citation>
    <scope>NUCLEOTIDE SEQUENCE [LARGE SCALE GENOMIC DNA]</scope>
    <source>
        <strain evidence="6 7">C5</strain>
    </source>
</reference>
<dbReference type="EMBL" id="WEZQ01000002">
    <property type="protein sequence ID" value="MYV16377.1"/>
    <property type="molecule type" value="Genomic_DNA"/>
</dbReference>
<dbReference type="Gene3D" id="3.90.550.10">
    <property type="entry name" value="Spore Coat Polysaccharide Biosynthesis Protein SpsA, Chain A"/>
    <property type="match status" value="1"/>
</dbReference>
<dbReference type="Pfam" id="PF00535">
    <property type="entry name" value="Glycos_transf_2"/>
    <property type="match status" value="1"/>
</dbReference>
<name>A0A6N9I0U4_9LACO</name>
<evidence type="ECO:0000313" key="7">
    <source>
        <dbReference type="Proteomes" id="UP000449209"/>
    </source>
</evidence>
<dbReference type="CDD" id="cd04185">
    <property type="entry name" value="GT_2_like_b"/>
    <property type="match status" value="1"/>
</dbReference>
<dbReference type="PANTHER" id="PTHR43179:SF12">
    <property type="entry name" value="GALACTOFURANOSYLTRANSFERASE GLFT2"/>
    <property type="match status" value="1"/>
</dbReference>
<sequence length="322" mass="37557">MIWLSVYDIRIEEAFNINYVSVIVTYNRKLLLTEAVESLLQQTNKPQQIVILDNHSSDGTETYLRSHFDFVDQSIEYHRLPENIGGSGGFAAAIKDALKYECDWISLSDDDAIFESHYFQQLSNYAEKNRDIAALSGTVRFENMDIDFTHRRRVRDWNTLAPIPVATSEYVDNFNYDVSSFVGLVVKKSMIEKIGLPESDFFIWVDDFEYSLRIRQHSKIINVSDATIVHKTGISSVAFREAYQPDWREYYGLRNRVVMVQKHGKNKFLSTLFLVAWMSGKIATVPMKRFTGYRRHVLRVYVDAFRDAFRHKLGKNNRYLPK</sequence>
<evidence type="ECO:0000256" key="1">
    <source>
        <dbReference type="ARBA" id="ARBA00004776"/>
    </source>
</evidence>
<dbReference type="PANTHER" id="PTHR43179">
    <property type="entry name" value="RHAMNOSYLTRANSFERASE WBBL"/>
    <property type="match status" value="1"/>
</dbReference>
<dbReference type="InterPro" id="IPR029044">
    <property type="entry name" value="Nucleotide-diphossugar_trans"/>
</dbReference>
<proteinExistence type="inferred from homology"/>
<comment type="caution">
    <text evidence="6">The sequence shown here is derived from an EMBL/GenBank/DDBJ whole genome shotgun (WGS) entry which is preliminary data.</text>
</comment>
<dbReference type="InterPro" id="IPR001173">
    <property type="entry name" value="Glyco_trans_2-like"/>
</dbReference>
<comment type="pathway">
    <text evidence="1">Cell wall biogenesis; cell wall polysaccharide biosynthesis.</text>
</comment>
<protein>
    <submittedName>
        <fullName evidence="6">Glycosyltransferase</fullName>
    </submittedName>
</protein>
<evidence type="ECO:0000259" key="5">
    <source>
        <dbReference type="Pfam" id="PF00535"/>
    </source>
</evidence>
<dbReference type="OrthoDB" id="7665907at2"/>
<feature type="domain" description="Glycosyltransferase 2-like" evidence="5">
    <location>
        <begin position="22"/>
        <end position="164"/>
    </location>
</feature>
<dbReference type="AlphaFoldDB" id="A0A6N9I0U4"/>
<comment type="similarity">
    <text evidence="2">Belongs to the glycosyltransferase 2 family.</text>
</comment>
<dbReference type="RefSeq" id="WP_161002948.1">
    <property type="nucleotide sequence ID" value="NZ_WEZQ01000002.1"/>
</dbReference>
<evidence type="ECO:0000256" key="4">
    <source>
        <dbReference type="ARBA" id="ARBA00022679"/>
    </source>
</evidence>
<gene>
    <name evidence="6" type="ORF">GB993_02420</name>
</gene>
<keyword evidence="4 6" id="KW-0808">Transferase</keyword>
<dbReference type="SUPFAM" id="SSF53448">
    <property type="entry name" value="Nucleotide-diphospho-sugar transferases"/>
    <property type="match status" value="1"/>
</dbReference>
<keyword evidence="3" id="KW-0328">Glycosyltransferase</keyword>
<dbReference type="Proteomes" id="UP000449209">
    <property type="component" value="Unassembled WGS sequence"/>
</dbReference>
<evidence type="ECO:0000256" key="3">
    <source>
        <dbReference type="ARBA" id="ARBA00022676"/>
    </source>
</evidence>
<accession>A0A6N9I0U4</accession>
<evidence type="ECO:0000256" key="2">
    <source>
        <dbReference type="ARBA" id="ARBA00006739"/>
    </source>
</evidence>
<evidence type="ECO:0000313" key="6">
    <source>
        <dbReference type="EMBL" id="MYV16377.1"/>
    </source>
</evidence>